<dbReference type="RefSeq" id="WP_393991463.1">
    <property type="nucleotide sequence ID" value="NZ_JBAFVH010000002.1"/>
</dbReference>
<organism evidence="2 3">
    <name type="scientific">Xanthobacter oligotrophicus</name>
    <dbReference type="NCBI Taxonomy" id="2607286"/>
    <lineage>
        <taxon>Bacteria</taxon>
        <taxon>Pseudomonadati</taxon>
        <taxon>Pseudomonadota</taxon>
        <taxon>Alphaproteobacteria</taxon>
        <taxon>Hyphomicrobiales</taxon>
        <taxon>Xanthobacteraceae</taxon>
        <taxon>Xanthobacter</taxon>
    </lineage>
</organism>
<name>A0ABW6ZSS4_9HYPH</name>
<evidence type="ECO:0000313" key="2">
    <source>
        <dbReference type="EMBL" id="MFG1371482.1"/>
    </source>
</evidence>
<accession>A0ABW6ZSS4</accession>
<comment type="caution">
    <text evidence="2">The sequence shown here is derived from an EMBL/GenBank/DDBJ whole genome shotgun (WGS) entry which is preliminary data.</text>
</comment>
<keyword evidence="3" id="KW-1185">Reference proteome</keyword>
<dbReference type="EMBL" id="JBAFVH010000002">
    <property type="protein sequence ID" value="MFG1371482.1"/>
    <property type="molecule type" value="Genomic_DNA"/>
</dbReference>
<dbReference type="Pfam" id="PF22262">
    <property type="entry name" value="DUF6950"/>
    <property type="match status" value="1"/>
</dbReference>
<dbReference type="InterPro" id="IPR053802">
    <property type="entry name" value="DUF6950"/>
</dbReference>
<gene>
    <name evidence="2" type="ORF">V5F32_04830</name>
</gene>
<sequence>MRLPDWEQRLADVVAAHQGGVFVWGSRDCFTFVRETVFRLTDQCIWPEIRYGGPRQATVRLRRHGFRTVSDALADVLPEVPPALARAGDVGVVIEGNAEAGVVVLGAEIVGMAPGRGLTVLPLVRLHRAFRVG</sequence>
<dbReference type="Proteomes" id="UP001604002">
    <property type="component" value="Unassembled WGS sequence"/>
</dbReference>
<proteinExistence type="predicted"/>
<evidence type="ECO:0000313" key="3">
    <source>
        <dbReference type="Proteomes" id="UP001604002"/>
    </source>
</evidence>
<protein>
    <recommendedName>
        <fullName evidence="1">DUF6950 domain-containing protein</fullName>
    </recommendedName>
</protein>
<feature type="domain" description="DUF6950" evidence="1">
    <location>
        <begin position="1"/>
        <end position="132"/>
    </location>
</feature>
<evidence type="ECO:0000259" key="1">
    <source>
        <dbReference type="Pfam" id="PF22262"/>
    </source>
</evidence>
<reference evidence="2 3" key="1">
    <citation type="submission" date="2024-02" db="EMBL/GenBank/DDBJ databases">
        <title>Expansion and revision of Xanthobacter and proposal of Roseixanthobacter gen. nov.</title>
        <authorList>
            <person name="Soltysiak M.P.M."/>
            <person name="Jalihal A."/>
            <person name="Ory A."/>
            <person name="Chrisophersen C."/>
            <person name="Lee A.D."/>
            <person name="Boulton J."/>
            <person name="Springer M."/>
        </authorList>
    </citation>
    <scope>NUCLEOTIDE SEQUENCE [LARGE SCALE GENOMIC DNA]</scope>
    <source>
        <strain evidence="2 3">23A</strain>
    </source>
</reference>